<protein>
    <submittedName>
        <fullName evidence="3">Peptidase S41</fullName>
    </submittedName>
</protein>
<feature type="chain" id="PRO_5016144648" evidence="1">
    <location>
        <begin position="28"/>
        <end position="347"/>
    </location>
</feature>
<dbReference type="SUPFAM" id="SSF52096">
    <property type="entry name" value="ClpP/crotonase"/>
    <property type="match status" value="1"/>
</dbReference>
<dbReference type="CDD" id="cd07563">
    <property type="entry name" value="Peptidase_S41_IRBP"/>
    <property type="match status" value="1"/>
</dbReference>
<reference evidence="4" key="1">
    <citation type="submission" date="2018-02" db="EMBL/GenBank/DDBJ databases">
        <authorList>
            <person name="Clavel T."/>
            <person name="Strowig T."/>
        </authorList>
    </citation>
    <scope>NUCLEOTIDE SEQUENCE [LARGE SCALE GENOMIC DNA]</scope>
    <source>
        <strain evidence="4">DSM 100764</strain>
    </source>
</reference>
<organism evidence="3 4">
    <name type="scientific">Paramuribaculum intestinale</name>
    <dbReference type="NCBI Taxonomy" id="2094151"/>
    <lineage>
        <taxon>Bacteria</taxon>
        <taxon>Pseudomonadati</taxon>
        <taxon>Bacteroidota</taxon>
        <taxon>Bacteroidia</taxon>
        <taxon>Bacteroidales</taxon>
        <taxon>Muribaculaceae</taxon>
        <taxon>Paramuribaculum</taxon>
    </lineage>
</organism>
<name>A0A2V1IR91_9BACT</name>
<dbReference type="InterPro" id="IPR029045">
    <property type="entry name" value="ClpP/crotonase-like_dom_sf"/>
</dbReference>
<dbReference type="Pfam" id="PF03572">
    <property type="entry name" value="Peptidase_S41"/>
    <property type="match status" value="1"/>
</dbReference>
<dbReference type="AlphaFoldDB" id="A0A2V1IR91"/>
<gene>
    <name evidence="3" type="ORF">C5O25_08500</name>
</gene>
<dbReference type="Gene3D" id="3.30.750.44">
    <property type="match status" value="1"/>
</dbReference>
<evidence type="ECO:0000259" key="2">
    <source>
        <dbReference type="SMART" id="SM00245"/>
    </source>
</evidence>
<dbReference type="EMBL" id="PUBV01000016">
    <property type="protein sequence ID" value="PWB07096.1"/>
    <property type="molecule type" value="Genomic_DNA"/>
</dbReference>
<dbReference type="SMART" id="SM00245">
    <property type="entry name" value="TSPc"/>
    <property type="match status" value="1"/>
</dbReference>
<dbReference type="InterPro" id="IPR028204">
    <property type="entry name" value="Tricorn_C1"/>
</dbReference>
<keyword evidence="1" id="KW-0732">Signal</keyword>
<dbReference type="PROSITE" id="PS51257">
    <property type="entry name" value="PROKAR_LIPOPROTEIN"/>
    <property type="match status" value="1"/>
</dbReference>
<proteinExistence type="predicted"/>
<evidence type="ECO:0000313" key="3">
    <source>
        <dbReference type="EMBL" id="PWB07096.1"/>
    </source>
</evidence>
<dbReference type="GO" id="GO:0008236">
    <property type="term" value="F:serine-type peptidase activity"/>
    <property type="evidence" value="ECO:0007669"/>
    <property type="project" value="InterPro"/>
</dbReference>
<dbReference type="Pfam" id="PF14684">
    <property type="entry name" value="Tricorn_C1"/>
    <property type="match status" value="1"/>
</dbReference>
<feature type="domain" description="Tail specific protease" evidence="2">
    <location>
        <begin position="115"/>
        <end position="318"/>
    </location>
</feature>
<accession>A0A2V1IR91</accession>
<keyword evidence="4" id="KW-1185">Reference proteome</keyword>
<sequence length="347" mass="37970">MLYMNKIQSLAAVAALCVLAFFSGCHELPDYDNTPQGNFEALWTIVDEHYCFFADKNIDWDEVGDVYRAQVRTNMSSKSLFAVMSAMLDELRDGHVNLSAPFATSYYRKWWSDYPHNFDARIIQQNYFAFGYTSLGVADYGVLLSNVGYLRWPTFDSGLGAGNIDYILASFSMTSGLIIDIRDNGGGMVSNANDLASHFVNQPFTGGYIYHKTGPGHNDFSTPYAVTIKPVGDGHIVWTKPVVILTNRGTFSAANYFTAVMKQLPNVTVAGAVTGGGCGMPVSYELPNSWGIRLSASPLVDATGRSTEAGVEPTPGCEVDMDPQDAFDGRDTMLDFAIDYIVALSSR</sequence>
<dbReference type="InterPro" id="IPR005151">
    <property type="entry name" value="Tail-specific_protease"/>
</dbReference>
<dbReference type="Gene3D" id="3.90.226.10">
    <property type="entry name" value="2-enoyl-CoA Hydratase, Chain A, domain 1"/>
    <property type="match status" value="1"/>
</dbReference>
<comment type="caution">
    <text evidence="3">The sequence shown here is derived from an EMBL/GenBank/DDBJ whole genome shotgun (WGS) entry which is preliminary data.</text>
</comment>
<dbReference type="PANTHER" id="PTHR11261">
    <property type="entry name" value="INTERPHOTORECEPTOR RETINOID-BINDING PROTEIN"/>
    <property type="match status" value="1"/>
</dbReference>
<dbReference type="PANTHER" id="PTHR11261:SF3">
    <property type="entry name" value="RETINOL-BINDING PROTEIN 3"/>
    <property type="match status" value="1"/>
</dbReference>
<dbReference type="GO" id="GO:0006508">
    <property type="term" value="P:proteolysis"/>
    <property type="evidence" value="ECO:0007669"/>
    <property type="project" value="InterPro"/>
</dbReference>
<dbReference type="Proteomes" id="UP000244925">
    <property type="component" value="Unassembled WGS sequence"/>
</dbReference>
<evidence type="ECO:0000256" key="1">
    <source>
        <dbReference type="SAM" id="SignalP"/>
    </source>
</evidence>
<evidence type="ECO:0000313" key="4">
    <source>
        <dbReference type="Proteomes" id="UP000244925"/>
    </source>
</evidence>
<feature type="signal peptide" evidence="1">
    <location>
        <begin position="1"/>
        <end position="27"/>
    </location>
</feature>